<protein>
    <recommendedName>
        <fullName evidence="3">Fumarate hydratase</fullName>
    </recommendedName>
</protein>
<dbReference type="Proteomes" id="UP000032900">
    <property type="component" value="Unassembled WGS sequence"/>
</dbReference>
<dbReference type="SUPFAM" id="SSF46894">
    <property type="entry name" value="C-terminal effector domain of the bipartite response regulators"/>
    <property type="match status" value="1"/>
</dbReference>
<proteinExistence type="predicted"/>
<sequence>MKATISGDIVSSTALSTEGRVLLEKHLKKLIKLLDQHFSVFARVIKGDYLECYLPHPEEALRIAILIKCFIKSASIDGSVRKKEVALFRTHAIRLAIGVGEITRFDAKKGIIDGEAIYLSGRLINRQGSTHGQRTIIKSTLFIGASQAVIVDEFDPVLALLDVLIGQSTARQCEIIYLKLLNFNEDEIAQALKISQATVNQHSRSAGWNAIDKAVNRFNTAIKNLQE</sequence>
<accession>A0A0E9M1M0</accession>
<dbReference type="GO" id="GO:0006355">
    <property type="term" value="P:regulation of DNA-templated transcription"/>
    <property type="evidence" value="ECO:0007669"/>
    <property type="project" value="InterPro"/>
</dbReference>
<dbReference type="EMBL" id="BAZW01000048">
    <property type="protein sequence ID" value="GAO31453.1"/>
    <property type="molecule type" value="Genomic_DNA"/>
</dbReference>
<dbReference type="GO" id="GO:0003677">
    <property type="term" value="F:DNA binding"/>
    <property type="evidence" value="ECO:0007669"/>
    <property type="project" value="InterPro"/>
</dbReference>
<dbReference type="InterPro" id="IPR016032">
    <property type="entry name" value="Sig_transdc_resp-reg_C-effctor"/>
</dbReference>
<dbReference type="AlphaFoldDB" id="A0A0E9M1M0"/>
<reference evidence="1 2" key="1">
    <citation type="journal article" date="2015" name="Microbes Environ.">
        <title>Distribution and evolution of nitrogen fixation genes in the phylum bacteroidetes.</title>
        <authorList>
            <person name="Inoue J."/>
            <person name="Oshima K."/>
            <person name="Suda W."/>
            <person name="Sakamoto M."/>
            <person name="Iino T."/>
            <person name="Noda S."/>
            <person name="Hongoh Y."/>
            <person name="Hattori M."/>
            <person name="Ohkuma M."/>
        </authorList>
    </citation>
    <scope>NUCLEOTIDE SEQUENCE [LARGE SCALE GENOMIC DNA]</scope>
    <source>
        <strain evidence="1">JCM 15548</strain>
    </source>
</reference>
<gene>
    <name evidence="1" type="ORF">JCM15548_13814</name>
</gene>
<comment type="caution">
    <text evidence="1">The sequence shown here is derived from an EMBL/GenBank/DDBJ whole genome shotgun (WGS) entry which is preliminary data.</text>
</comment>
<dbReference type="OrthoDB" id="7064118at2"/>
<evidence type="ECO:0000313" key="2">
    <source>
        <dbReference type="Proteomes" id="UP000032900"/>
    </source>
</evidence>
<dbReference type="RefSeq" id="WP_062127582.1">
    <property type="nucleotide sequence ID" value="NZ_BAZW01000048.1"/>
</dbReference>
<evidence type="ECO:0008006" key="3">
    <source>
        <dbReference type="Google" id="ProtNLM"/>
    </source>
</evidence>
<dbReference type="STRING" id="1236989.JCM15548_13814"/>
<name>A0A0E9M1M0_9BACT</name>
<evidence type="ECO:0000313" key="1">
    <source>
        <dbReference type="EMBL" id="GAO31453.1"/>
    </source>
</evidence>
<organism evidence="1 2">
    <name type="scientific">Geofilum rubicundum JCM 15548</name>
    <dbReference type="NCBI Taxonomy" id="1236989"/>
    <lineage>
        <taxon>Bacteria</taxon>
        <taxon>Pseudomonadati</taxon>
        <taxon>Bacteroidota</taxon>
        <taxon>Bacteroidia</taxon>
        <taxon>Marinilabiliales</taxon>
        <taxon>Marinilabiliaceae</taxon>
        <taxon>Geofilum</taxon>
    </lineage>
</organism>
<keyword evidence="2" id="KW-1185">Reference proteome</keyword>